<dbReference type="AlphaFoldDB" id="A0A2V5I4C3"/>
<sequence length="374" mass="42892">MPPRTRSKTASQITHIRPPRTLDNIPLELFWLITEYLDIYSLDALRHVSKALKAKTKTAWLCSRVHPLSIQIDPEDGGRVYIRPNPHAPRALPGQYHALQCARQLILEAVPYVVRPDGLPKLCLITLGRILHDNLVPQALKLQALTLYARHPHERWPVCSERNSIFPETIPFNLAGLRDKFSAHWDHLTQLIIHIPGTKDAAVMLTDLVTRCILPHALRLEDFRYFFGPGADGHMGRVLRQLAFLDPHPPLKRFEANVFDTYEDMSDLPVVLQAYGRTLETVTVLNPWRDDYLWREEYSRPDHHRVLELKAACPALAQVLGRDDWGKGQVRWKVLSGPAELYEQRPRDDDGSLEWVRVDGSAQWQGTFTHVCPL</sequence>
<evidence type="ECO:0000313" key="1">
    <source>
        <dbReference type="EMBL" id="PYI29064.1"/>
    </source>
</evidence>
<name>A0A2V5I4C3_9EURO</name>
<evidence type="ECO:0008006" key="3">
    <source>
        <dbReference type="Google" id="ProtNLM"/>
    </source>
</evidence>
<protein>
    <recommendedName>
        <fullName evidence="3">F-box domain-containing protein</fullName>
    </recommendedName>
</protein>
<reference evidence="1 2" key="1">
    <citation type="submission" date="2018-02" db="EMBL/GenBank/DDBJ databases">
        <title>The genomes of Aspergillus section Nigri reveals drivers in fungal speciation.</title>
        <authorList>
            <consortium name="DOE Joint Genome Institute"/>
            <person name="Vesth T.C."/>
            <person name="Nybo J."/>
            <person name="Theobald S."/>
            <person name="Brandl J."/>
            <person name="Frisvad J.C."/>
            <person name="Nielsen K.F."/>
            <person name="Lyhne E.K."/>
            <person name="Kogle M.E."/>
            <person name="Kuo A."/>
            <person name="Riley R."/>
            <person name="Clum A."/>
            <person name="Nolan M."/>
            <person name="Lipzen A."/>
            <person name="Salamov A."/>
            <person name="Henrissat B."/>
            <person name="Wiebenga A."/>
            <person name="De vries R.P."/>
            <person name="Grigoriev I.V."/>
            <person name="Mortensen U.H."/>
            <person name="Andersen M.R."/>
            <person name="Baker S.E."/>
        </authorList>
    </citation>
    <scope>NUCLEOTIDE SEQUENCE [LARGE SCALE GENOMIC DNA]</scope>
    <source>
        <strain evidence="1 2">CBS 114.80</strain>
    </source>
</reference>
<dbReference type="EMBL" id="KZ825537">
    <property type="protein sequence ID" value="PYI29064.1"/>
    <property type="molecule type" value="Genomic_DNA"/>
</dbReference>
<gene>
    <name evidence="1" type="ORF">BP00DRAFT_448763</name>
</gene>
<organism evidence="1 2">
    <name type="scientific">Aspergillus indologenus CBS 114.80</name>
    <dbReference type="NCBI Taxonomy" id="1450541"/>
    <lineage>
        <taxon>Eukaryota</taxon>
        <taxon>Fungi</taxon>
        <taxon>Dikarya</taxon>
        <taxon>Ascomycota</taxon>
        <taxon>Pezizomycotina</taxon>
        <taxon>Eurotiomycetes</taxon>
        <taxon>Eurotiomycetidae</taxon>
        <taxon>Eurotiales</taxon>
        <taxon>Aspergillaceae</taxon>
        <taxon>Aspergillus</taxon>
        <taxon>Aspergillus subgen. Circumdati</taxon>
    </lineage>
</organism>
<accession>A0A2V5I4C3</accession>
<proteinExistence type="predicted"/>
<dbReference type="Proteomes" id="UP000248817">
    <property type="component" value="Unassembled WGS sequence"/>
</dbReference>
<keyword evidence="2" id="KW-1185">Reference proteome</keyword>
<evidence type="ECO:0000313" key="2">
    <source>
        <dbReference type="Proteomes" id="UP000248817"/>
    </source>
</evidence>